<dbReference type="Proteomes" id="UP001151287">
    <property type="component" value="Unassembled WGS sequence"/>
</dbReference>
<proteinExistence type="predicted"/>
<dbReference type="PANTHER" id="PTHR33070">
    <property type="entry name" value="OS06G0725500 PROTEIN"/>
    <property type="match status" value="1"/>
</dbReference>
<gene>
    <name evidence="1" type="ORF">LUZ63_009707</name>
</gene>
<keyword evidence="2" id="KW-1185">Reference proteome</keyword>
<organism evidence="1 2">
    <name type="scientific">Rhynchospora breviuscula</name>
    <dbReference type="NCBI Taxonomy" id="2022672"/>
    <lineage>
        <taxon>Eukaryota</taxon>
        <taxon>Viridiplantae</taxon>
        <taxon>Streptophyta</taxon>
        <taxon>Embryophyta</taxon>
        <taxon>Tracheophyta</taxon>
        <taxon>Spermatophyta</taxon>
        <taxon>Magnoliopsida</taxon>
        <taxon>Liliopsida</taxon>
        <taxon>Poales</taxon>
        <taxon>Cyperaceae</taxon>
        <taxon>Cyperoideae</taxon>
        <taxon>Rhynchosporeae</taxon>
        <taxon>Rhynchospora</taxon>
    </lineage>
</organism>
<dbReference type="PANTHER" id="PTHR33070:SF120">
    <property type="entry name" value="EXPRESSED PROTEIN"/>
    <property type="match status" value="1"/>
</dbReference>
<dbReference type="OrthoDB" id="1701699at2759"/>
<dbReference type="AlphaFoldDB" id="A0A9Q0CFJ5"/>
<reference evidence="1" key="1">
    <citation type="journal article" date="2022" name="Cell">
        <title>Repeat-based holocentromeres influence genome architecture and karyotype evolution.</title>
        <authorList>
            <person name="Hofstatter P.G."/>
            <person name="Thangavel G."/>
            <person name="Lux T."/>
            <person name="Neumann P."/>
            <person name="Vondrak T."/>
            <person name="Novak P."/>
            <person name="Zhang M."/>
            <person name="Costa L."/>
            <person name="Castellani M."/>
            <person name="Scott A."/>
            <person name="Toegelov H."/>
            <person name="Fuchs J."/>
            <person name="Mata-Sucre Y."/>
            <person name="Dias Y."/>
            <person name="Vanzela A.L.L."/>
            <person name="Huettel B."/>
            <person name="Almeida C.C.S."/>
            <person name="Simkova H."/>
            <person name="Souza G."/>
            <person name="Pedrosa-Harand A."/>
            <person name="Macas J."/>
            <person name="Mayer K.F.X."/>
            <person name="Houben A."/>
            <person name="Marques A."/>
        </authorList>
    </citation>
    <scope>NUCLEOTIDE SEQUENCE</scope>
    <source>
        <strain evidence="1">RhyBre1mFocal</strain>
    </source>
</reference>
<sequence>MACHTRSNSLPSRSHSYVLKAEEELNQIRARVASPSLTYEIMLDALKAVGRVYECIGGLLCMSSNKSGLSYSEHRRWVDQELEESVKLLVLYCCSSRDNLDKLNQMSCPRF</sequence>
<evidence type="ECO:0000313" key="2">
    <source>
        <dbReference type="Proteomes" id="UP001151287"/>
    </source>
</evidence>
<accession>A0A9Q0CFJ5</accession>
<dbReference type="EMBL" id="JAMQYH010000003">
    <property type="protein sequence ID" value="KAJ1693009.1"/>
    <property type="molecule type" value="Genomic_DNA"/>
</dbReference>
<comment type="caution">
    <text evidence="1">The sequence shown here is derived from an EMBL/GenBank/DDBJ whole genome shotgun (WGS) entry which is preliminary data.</text>
</comment>
<name>A0A9Q0CFJ5_9POAL</name>
<evidence type="ECO:0000313" key="1">
    <source>
        <dbReference type="EMBL" id="KAJ1693009.1"/>
    </source>
</evidence>
<protein>
    <submittedName>
        <fullName evidence="1">Uncharacterized protein</fullName>
    </submittedName>
</protein>